<dbReference type="AlphaFoldDB" id="A0A843UUM7"/>
<accession>A0A843UUM7</accession>
<gene>
    <name evidence="2" type="ORF">Taro_017910</name>
</gene>
<dbReference type="OrthoDB" id="5148094at2759"/>
<comment type="caution">
    <text evidence="2">The sequence shown here is derived from an EMBL/GenBank/DDBJ whole genome shotgun (WGS) entry which is preliminary data.</text>
</comment>
<feature type="compositionally biased region" description="Basic and acidic residues" evidence="1">
    <location>
        <begin position="194"/>
        <end position="212"/>
    </location>
</feature>
<reference evidence="2" key="1">
    <citation type="submission" date="2017-07" db="EMBL/GenBank/DDBJ databases">
        <title>Taro Niue Genome Assembly and Annotation.</title>
        <authorList>
            <person name="Atibalentja N."/>
            <person name="Keating K."/>
            <person name="Fields C.J."/>
        </authorList>
    </citation>
    <scope>NUCLEOTIDE SEQUENCE</scope>
    <source>
        <strain evidence="2">Niue_2</strain>
        <tissue evidence="2">Leaf</tissue>
    </source>
</reference>
<feature type="compositionally biased region" description="Basic residues" evidence="1">
    <location>
        <begin position="435"/>
        <end position="450"/>
    </location>
</feature>
<dbReference type="Proteomes" id="UP000652761">
    <property type="component" value="Unassembled WGS sequence"/>
</dbReference>
<keyword evidence="3" id="KW-1185">Reference proteome</keyword>
<organism evidence="2 3">
    <name type="scientific">Colocasia esculenta</name>
    <name type="common">Wild taro</name>
    <name type="synonym">Arum esculentum</name>
    <dbReference type="NCBI Taxonomy" id="4460"/>
    <lineage>
        <taxon>Eukaryota</taxon>
        <taxon>Viridiplantae</taxon>
        <taxon>Streptophyta</taxon>
        <taxon>Embryophyta</taxon>
        <taxon>Tracheophyta</taxon>
        <taxon>Spermatophyta</taxon>
        <taxon>Magnoliopsida</taxon>
        <taxon>Liliopsida</taxon>
        <taxon>Araceae</taxon>
        <taxon>Aroideae</taxon>
        <taxon>Colocasieae</taxon>
        <taxon>Colocasia</taxon>
    </lineage>
</organism>
<feature type="compositionally biased region" description="Basic and acidic residues" evidence="1">
    <location>
        <begin position="85"/>
        <end position="114"/>
    </location>
</feature>
<feature type="compositionally biased region" description="Basic and acidic residues" evidence="1">
    <location>
        <begin position="451"/>
        <end position="470"/>
    </location>
</feature>
<dbReference type="EMBL" id="NMUH01000825">
    <property type="protein sequence ID" value="MQL85370.1"/>
    <property type="molecule type" value="Genomic_DNA"/>
</dbReference>
<feature type="region of interest" description="Disordered" evidence="1">
    <location>
        <begin position="83"/>
        <end position="119"/>
    </location>
</feature>
<evidence type="ECO:0000313" key="2">
    <source>
        <dbReference type="EMBL" id="MQL85370.1"/>
    </source>
</evidence>
<protein>
    <submittedName>
        <fullName evidence="2">Uncharacterized protein</fullName>
    </submittedName>
</protein>
<evidence type="ECO:0000313" key="3">
    <source>
        <dbReference type="Proteomes" id="UP000652761"/>
    </source>
</evidence>
<proteinExistence type="predicted"/>
<feature type="compositionally biased region" description="Basic and acidic residues" evidence="1">
    <location>
        <begin position="148"/>
        <end position="164"/>
    </location>
</feature>
<feature type="region of interest" description="Disordered" evidence="1">
    <location>
        <begin position="435"/>
        <end position="470"/>
    </location>
</feature>
<sequence length="470" mass="52444">MAISPLAPFLHCRRQVYNAHRSAASRTGVLPSFKQSASPGPKIARDMDAIVSSEPCLTDQLVDALKLESVSIMFNTSSSSMYYRRGVDNSDMNNKDEQNRKQRITETNDPDHDPYQQSTLNKCSLKLREKRFKRHPTLAYDDGQGYLMRDRESKEVKEERERGEVAGITPERGIGVDGSPPSSHFSQPGQGSQREQESREQEGGRRPRRWWERLPATAPTDGGNDTNGRRRSWAPSPSPLSLPTLAQKELENGREKRGRNSVWGRLPATTPALANGGDDRHLLPLLLLLLLLLPSERESGDRARDQERGWRQGGTGRPGGFLCGFAEANLRRAWWVRLWRWLANGTAAGEESAWVGSGPNPPDGCRCGASAEGNGGTRLSRASGCRWRVADGAAEAVRGQRRRLAGCGPGEQGLRQRLAGEEVSQRPLCAEVYERRRKEKRGRGKALVRTNRREREKTETEHRSENNVGL</sequence>
<feature type="region of interest" description="Disordered" evidence="1">
    <location>
        <begin position="143"/>
        <end position="245"/>
    </location>
</feature>
<name>A0A843UUM7_COLES</name>
<evidence type="ECO:0000256" key="1">
    <source>
        <dbReference type="SAM" id="MobiDB-lite"/>
    </source>
</evidence>